<name>A0A1R1XJN4_9FUNG</name>
<keyword evidence="2" id="KW-1185">Reference proteome</keyword>
<dbReference type="OrthoDB" id="5660236at2759"/>
<reference evidence="2" key="1">
    <citation type="submission" date="2017-01" db="EMBL/GenBank/DDBJ databases">
        <authorList>
            <person name="Wang Y."/>
            <person name="White M."/>
            <person name="Kvist S."/>
            <person name="Moncalvo J.-M."/>
        </authorList>
    </citation>
    <scope>NUCLEOTIDE SEQUENCE [LARGE SCALE GENOMIC DNA]</scope>
    <source>
        <strain evidence="2">ID-206-W2</strain>
    </source>
</reference>
<proteinExistence type="predicted"/>
<gene>
    <name evidence="1" type="ORF">AYI69_g8415</name>
</gene>
<evidence type="ECO:0000313" key="1">
    <source>
        <dbReference type="EMBL" id="OMJ14857.1"/>
    </source>
</evidence>
<comment type="caution">
    <text evidence="1">The sequence shown here is derived from an EMBL/GenBank/DDBJ whole genome shotgun (WGS) entry which is preliminary data.</text>
</comment>
<protein>
    <submittedName>
        <fullName evidence="1">Uncharacterized protein</fullName>
    </submittedName>
</protein>
<accession>A0A1R1XJN4</accession>
<sequence>MIFDNLSLKNKNSTLSIEDYSSILTSKSVYEYSTLSQIKKPFNTKIDAPFNTQRFDDSSGLNDTIQYSSATKLLTLFLFNIHQIKVPKKNVDLFQTDSLLYNHLNILSSLMSKTESPSKEDLSKTILEEYLYSSTCWKLLSTNLHSFLQKIINTKPGWLSATSNIYVSVLIGTGLVNSFKQEVNPLRFIKNDILANRIESIVNLHKSRNVKFINDCTKLIEILFNSKQELIFEVARLDESIHEYQNILADSIKLNIHYSPLSILTQSLSFSFGYNICDPSTKPPKENYSRIQSILYANILGVNIIDADSDNFGSLYAYDQDILLRPNSELEFKTPKPPKLALNPFDICLLQNNFGESSSVDDLFSAIHELSGEQNENMR</sequence>
<dbReference type="AlphaFoldDB" id="A0A1R1XJN4"/>
<dbReference type="EMBL" id="LSSM01004457">
    <property type="protein sequence ID" value="OMJ14857.1"/>
    <property type="molecule type" value="Genomic_DNA"/>
</dbReference>
<evidence type="ECO:0000313" key="2">
    <source>
        <dbReference type="Proteomes" id="UP000187429"/>
    </source>
</evidence>
<organism evidence="1 2">
    <name type="scientific">Smittium culicis</name>
    <dbReference type="NCBI Taxonomy" id="133412"/>
    <lineage>
        <taxon>Eukaryota</taxon>
        <taxon>Fungi</taxon>
        <taxon>Fungi incertae sedis</taxon>
        <taxon>Zoopagomycota</taxon>
        <taxon>Kickxellomycotina</taxon>
        <taxon>Harpellomycetes</taxon>
        <taxon>Harpellales</taxon>
        <taxon>Legeriomycetaceae</taxon>
        <taxon>Smittium</taxon>
    </lineage>
</organism>
<dbReference type="Proteomes" id="UP000187429">
    <property type="component" value="Unassembled WGS sequence"/>
</dbReference>